<feature type="transmembrane region" description="Helical" evidence="1">
    <location>
        <begin position="313"/>
        <end position="340"/>
    </location>
</feature>
<keyword evidence="1" id="KW-0472">Membrane</keyword>
<dbReference type="STRING" id="1330021.A0A367LH89"/>
<proteinExistence type="predicted"/>
<evidence type="ECO:0000313" key="2">
    <source>
        <dbReference type="EMBL" id="RCI13788.1"/>
    </source>
</evidence>
<reference evidence="2 3" key="1">
    <citation type="journal article" date="2015" name="BMC Genomics">
        <title>Insights from the genome of Ophiocordyceps polyrhachis-furcata to pathogenicity and host specificity in insect fungi.</title>
        <authorList>
            <person name="Wichadakul D."/>
            <person name="Kobmoo N."/>
            <person name="Ingsriswang S."/>
            <person name="Tangphatsornruang S."/>
            <person name="Chantasingh D."/>
            <person name="Luangsa-ard J.J."/>
            <person name="Eurwilaichitr L."/>
        </authorList>
    </citation>
    <scope>NUCLEOTIDE SEQUENCE [LARGE SCALE GENOMIC DNA]</scope>
    <source>
        <strain evidence="2 3">BCC 54312</strain>
    </source>
</reference>
<comment type="caution">
    <text evidence="2">The sequence shown here is derived from an EMBL/GenBank/DDBJ whole genome shotgun (WGS) entry which is preliminary data.</text>
</comment>
<protein>
    <submittedName>
        <fullName evidence="2">Uncharacterized protein</fullName>
    </submittedName>
</protein>
<organism evidence="2 3">
    <name type="scientific">Ophiocordyceps polyrhachis-furcata BCC 54312</name>
    <dbReference type="NCBI Taxonomy" id="1330021"/>
    <lineage>
        <taxon>Eukaryota</taxon>
        <taxon>Fungi</taxon>
        <taxon>Dikarya</taxon>
        <taxon>Ascomycota</taxon>
        <taxon>Pezizomycotina</taxon>
        <taxon>Sordariomycetes</taxon>
        <taxon>Hypocreomycetidae</taxon>
        <taxon>Hypocreales</taxon>
        <taxon>Ophiocordycipitaceae</taxon>
        <taxon>Ophiocordyceps</taxon>
    </lineage>
</organism>
<keyword evidence="1" id="KW-0812">Transmembrane</keyword>
<dbReference type="Proteomes" id="UP000253664">
    <property type="component" value="Unassembled WGS sequence"/>
</dbReference>
<evidence type="ECO:0000256" key="1">
    <source>
        <dbReference type="SAM" id="Phobius"/>
    </source>
</evidence>
<keyword evidence="1" id="KW-1133">Transmembrane helix</keyword>
<evidence type="ECO:0000313" key="3">
    <source>
        <dbReference type="Proteomes" id="UP000253664"/>
    </source>
</evidence>
<sequence length="392" mass="41208">MGPRRWLNGVDCQFLRFVSRETFAKHSSANLSSRPSIDSPALVSSSAPTIEASFFQDGKQASVFILLLSLAIPTKTVVFPWVNEEEDGGQNHPLPINQPNPLNRRHRSPDATNELLYKSRCLLHPFPFPFSLLPPFPTPLMLLPLLALLALASAAKGKQKQCYGIDGSPSADSNQPCNADAVFSPCCATNKAKPDICLSSGLCYAQDSGYEGFIYSNGCTDPTGRADACPHPSNLAFAAKGPIIGKAGLLSARTTCYSALDPDNCCGNAAAAVSVNVGQLVLPTPTPTPTTSTVCHPDRAVSSAERCSNDSSAAVVGGAVGGVLGAALLASLGALAVVCLRRKRETTGPQSQAYDSHHVHGYSHTAAMGAQHELPNRPVHEMQGSQYKVGGG</sequence>
<keyword evidence="3" id="KW-1185">Reference proteome</keyword>
<accession>A0A367LH89</accession>
<dbReference type="OrthoDB" id="5215637at2759"/>
<gene>
    <name evidence="2" type="ORF">L249_8185</name>
</gene>
<name>A0A367LH89_9HYPO</name>
<dbReference type="AlphaFoldDB" id="A0A367LH89"/>
<dbReference type="EMBL" id="LKCN02000005">
    <property type="protein sequence ID" value="RCI13788.1"/>
    <property type="molecule type" value="Genomic_DNA"/>
</dbReference>